<dbReference type="RefSeq" id="WP_211939535.1">
    <property type="nucleotide sequence ID" value="NZ_CP073078.1"/>
</dbReference>
<keyword evidence="4" id="KW-1185">Reference proteome</keyword>
<dbReference type="PANTHER" id="PTHR43767">
    <property type="entry name" value="LONG-CHAIN-FATTY-ACID--COA LIGASE"/>
    <property type="match status" value="1"/>
</dbReference>
<dbReference type="InterPro" id="IPR042099">
    <property type="entry name" value="ANL_N_sf"/>
</dbReference>
<dbReference type="SUPFAM" id="SSF56801">
    <property type="entry name" value="Acetyl-CoA synthetase-like"/>
    <property type="match status" value="1"/>
</dbReference>
<gene>
    <name evidence="3" type="ORF">KCG34_06270</name>
</gene>
<evidence type="ECO:0000313" key="3">
    <source>
        <dbReference type="EMBL" id="QUD89483.1"/>
    </source>
</evidence>
<dbReference type="Proteomes" id="UP000676409">
    <property type="component" value="Chromosome"/>
</dbReference>
<dbReference type="InterPro" id="IPR000873">
    <property type="entry name" value="AMP-dep_synth/lig_dom"/>
</dbReference>
<dbReference type="PANTHER" id="PTHR43767:SF1">
    <property type="entry name" value="NONRIBOSOMAL PEPTIDE SYNTHASE PES1 (EUROFUNG)-RELATED"/>
    <property type="match status" value="1"/>
</dbReference>
<feature type="domain" description="AMP-binding enzyme C-terminal" evidence="2">
    <location>
        <begin position="450"/>
        <end position="525"/>
    </location>
</feature>
<dbReference type="AlphaFoldDB" id="A0A975G2S1"/>
<dbReference type="KEGG" id="caul:KCG34_06270"/>
<dbReference type="InterPro" id="IPR025110">
    <property type="entry name" value="AMP-bd_C"/>
</dbReference>
<accession>A0A975G2S1</accession>
<dbReference type="Pfam" id="PF00501">
    <property type="entry name" value="AMP-binding"/>
    <property type="match status" value="1"/>
</dbReference>
<dbReference type="GO" id="GO:0016878">
    <property type="term" value="F:acid-thiol ligase activity"/>
    <property type="evidence" value="ECO:0007669"/>
    <property type="project" value="UniProtKB-ARBA"/>
</dbReference>
<name>A0A975G2S1_9CAUL</name>
<feature type="domain" description="AMP-dependent synthetase/ligase" evidence="1">
    <location>
        <begin position="17"/>
        <end position="382"/>
    </location>
</feature>
<sequence>MIWHLAALWELIAGAIPDEVALINGEARRSWRQFETRAASLASGLLAAGLGPDAKVAVYGLNSNEYLEAHFAAFKARAMPVNVNYRYGESELTYLLDNADAEALIFDARYGDKVAAIRSRLPRLRLLVEIDDGTGRNLPGAVAYEALIRANRPLAPIRYHEDDVYMLYTGGTTGMPKGVMYAHRDLAQAMMLGYDFMGEPRPATEHELILSVQRRIRAGTHSAGLAASPLMHGTGLWAGAFAMLNLGGAAVTIRSLHFDATELWRAVEQHRVTDMAIVGDVFARPMVSALREAQAAGRPFDLSSLRTIFSSGVMFSSEAKRGLLEFADVTLIDSMGATEGGMGSSIVNRTNPPGETAVFKMNATTKVFRDDGQEVKPGSGEIGMVANGGVAPIGYYKDPAKSAATFRVIDGHRYSFPGDYAQVAADGSIILLGRGSSCINTGGEKVFPEEVEEALKAHPSVDDCLVVGAKDERLGERVTAVVTAAAGRTVDEAELVAFARERLAGYKLPRQMVVADRIQRGPSGKPDYRWAKGLVEEAAR</sequence>
<dbReference type="Pfam" id="PF13193">
    <property type="entry name" value="AMP-binding_C"/>
    <property type="match status" value="1"/>
</dbReference>
<dbReference type="InterPro" id="IPR020845">
    <property type="entry name" value="AMP-binding_CS"/>
</dbReference>
<evidence type="ECO:0000259" key="1">
    <source>
        <dbReference type="Pfam" id="PF00501"/>
    </source>
</evidence>
<protein>
    <submittedName>
        <fullName evidence="3">Acyl-CoA synthetase</fullName>
    </submittedName>
</protein>
<reference evidence="3" key="1">
    <citation type="submission" date="2021-04" db="EMBL/GenBank/DDBJ databases">
        <title>The complete genome sequence of Caulobacter sp. S6.</title>
        <authorList>
            <person name="Tang Y."/>
            <person name="Ouyang W."/>
            <person name="Liu Q."/>
            <person name="Huang B."/>
            <person name="Guo Z."/>
            <person name="Lei P."/>
        </authorList>
    </citation>
    <scope>NUCLEOTIDE SEQUENCE</scope>
    <source>
        <strain evidence="3">S6</strain>
    </source>
</reference>
<dbReference type="Gene3D" id="3.30.300.30">
    <property type="match status" value="1"/>
</dbReference>
<dbReference type="InterPro" id="IPR050237">
    <property type="entry name" value="ATP-dep_AMP-bd_enzyme"/>
</dbReference>
<dbReference type="InterPro" id="IPR045851">
    <property type="entry name" value="AMP-bd_C_sf"/>
</dbReference>
<evidence type="ECO:0000259" key="2">
    <source>
        <dbReference type="Pfam" id="PF13193"/>
    </source>
</evidence>
<evidence type="ECO:0000313" key="4">
    <source>
        <dbReference type="Proteomes" id="UP000676409"/>
    </source>
</evidence>
<dbReference type="PROSITE" id="PS00455">
    <property type="entry name" value="AMP_BINDING"/>
    <property type="match status" value="1"/>
</dbReference>
<proteinExistence type="predicted"/>
<organism evidence="3 4">
    <name type="scientific">Phenylobacterium montanum</name>
    <dbReference type="NCBI Taxonomy" id="2823693"/>
    <lineage>
        <taxon>Bacteria</taxon>
        <taxon>Pseudomonadati</taxon>
        <taxon>Pseudomonadota</taxon>
        <taxon>Alphaproteobacteria</taxon>
        <taxon>Caulobacterales</taxon>
        <taxon>Caulobacteraceae</taxon>
        <taxon>Phenylobacterium</taxon>
    </lineage>
</organism>
<dbReference type="Gene3D" id="3.40.50.12780">
    <property type="entry name" value="N-terminal domain of ligase-like"/>
    <property type="match status" value="1"/>
</dbReference>
<dbReference type="NCBIfam" id="NF005863">
    <property type="entry name" value="PRK07798.1"/>
    <property type="match status" value="1"/>
</dbReference>
<dbReference type="EMBL" id="CP073078">
    <property type="protein sequence ID" value="QUD89483.1"/>
    <property type="molecule type" value="Genomic_DNA"/>
</dbReference>